<dbReference type="Proteomes" id="UP000027604">
    <property type="component" value="Chromosome I"/>
</dbReference>
<dbReference type="EMBL" id="HG322949">
    <property type="protein sequence ID" value="CDG81663.1"/>
    <property type="molecule type" value="Genomic_DNA"/>
</dbReference>
<dbReference type="OrthoDB" id="8708698at2"/>
<dbReference type="KEGG" id="jag:GJA_1008"/>
<gene>
    <name evidence="1" type="ORF">GJA_1008</name>
</gene>
<dbReference type="RefSeq" id="WP_038489302.1">
    <property type="nucleotide sequence ID" value="NZ_BCTH01000029.1"/>
</dbReference>
<dbReference type="AlphaFoldDB" id="W0V2T4"/>
<protein>
    <submittedName>
        <fullName evidence="1">Uncharacterized protein</fullName>
    </submittedName>
</protein>
<reference evidence="1 2" key="1">
    <citation type="journal article" date="2015" name="Genome Announc.">
        <title>Genome Sequence of Mushroom Soft-Rot Pathogen Janthinobacterium agaricidamnosum.</title>
        <authorList>
            <person name="Graupner K."/>
            <person name="Lackner G."/>
            <person name="Hertweck C."/>
        </authorList>
    </citation>
    <scope>NUCLEOTIDE SEQUENCE [LARGE SCALE GENOMIC DNA]</scope>
    <source>
        <strain evidence="2">NBRC 102515 / DSM 9628</strain>
    </source>
</reference>
<name>W0V2T4_9BURK</name>
<evidence type="ECO:0000313" key="2">
    <source>
        <dbReference type="Proteomes" id="UP000027604"/>
    </source>
</evidence>
<keyword evidence="2" id="KW-1185">Reference proteome</keyword>
<dbReference type="STRING" id="1349767.GJA_1008"/>
<evidence type="ECO:0000313" key="1">
    <source>
        <dbReference type="EMBL" id="CDG81663.1"/>
    </source>
</evidence>
<dbReference type="PATRIC" id="fig|1349767.4.peg.2738"/>
<accession>W0V2T4</accession>
<sequence>MANTVFTYQFTPGAVQANTRGGFNLQLTNGSSAIALTPDDEIYLALAVGDGGSDLTPNLSDIGSQPPNNDWRFSKNPSGGQYNFIISPLDNITLAANASLSFTLSSVIINPQAGTSAVLLQEFVAGGDAGKSFPVSKSEAKLSIVAQAIPSKVGKTQATTLKWSATKAAYVTIAPLDLRVDTRGQIDTVPYLDVTPPAPQVSYTFTAWTQDQQFATDIVVVTISPPVIRDFGPQNLAPINYDDSVTLAWAVDYAETVMLVLPQGPVLQPPVASLAVQPKTMLSGNSSTATYTLRATGTGNPVLAYVRIPFKPVAIDYFRYPGFGQTSSFQFHVTNGNGQVVLLQGDQGPYYRLTASGPYGPLVQYLGNYPQVQVQVFIVTPAGGAPGAALKLEWQVCLASSLSLEFDGASHAIAAGQIAKGSFTVTPQASTLYTLSATDTGGRVVTSSLLVTIAG</sequence>
<dbReference type="HOGENOM" id="CLU_601004_0_0_4"/>
<proteinExistence type="predicted"/>
<organism evidence="1 2">
    <name type="scientific">Janthinobacterium agaricidamnosum NBRC 102515 = DSM 9628</name>
    <dbReference type="NCBI Taxonomy" id="1349767"/>
    <lineage>
        <taxon>Bacteria</taxon>
        <taxon>Pseudomonadati</taxon>
        <taxon>Pseudomonadota</taxon>
        <taxon>Betaproteobacteria</taxon>
        <taxon>Burkholderiales</taxon>
        <taxon>Oxalobacteraceae</taxon>
        <taxon>Janthinobacterium</taxon>
    </lineage>
</organism>